<comment type="caution">
    <text evidence="3">The sequence shown here is derived from an EMBL/GenBank/DDBJ whole genome shotgun (WGS) entry which is preliminary data.</text>
</comment>
<accession>A0A6G1MPF2</accession>
<protein>
    <submittedName>
        <fullName evidence="3">Uncharacterized protein</fullName>
    </submittedName>
</protein>
<dbReference type="OrthoDB" id="6127264at2759"/>
<proteinExistence type="predicted"/>
<name>A0A6G1MPF2_ORBOL</name>
<dbReference type="EMBL" id="WIPF01000101">
    <property type="protein sequence ID" value="KAF3209366.1"/>
    <property type="molecule type" value="Genomic_DNA"/>
</dbReference>
<keyword evidence="1" id="KW-0732">Signal</keyword>
<feature type="chain" id="PRO_5041173033" evidence="1">
    <location>
        <begin position="24"/>
        <end position="127"/>
    </location>
</feature>
<dbReference type="Proteomes" id="UP000614610">
    <property type="component" value="Unassembled WGS sequence"/>
</dbReference>
<dbReference type="AlphaFoldDB" id="A0A6G1MPF2"/>
<sequence>MKLSILSTATIILASGLADLATATCFQYWEGTAPFCDSKCPAKVAGRTCKGTGKFSSVGNGGSCWTGKKQLCECCGAGPPGDRACLDPQTKKSKCVGLVLMCSRIGRKKDGSEIVCSTYACGSCFFS</sequence>
<evidence type="ECO:0000313" key="4">
    <source>
        <dbReference type="Proteomes" id="UP000483672"/>
    </source>
</evidence>
<evidence type="ECO:0000256" key="1">
    <source>
        <dbReference type="SAM" id="SignalP"/>
    </source>
</evidence>
<reference evidence="3 4" key="1">
    <citation type="submission" date="2019-06" db="EMBL/GenBank/DDBJ databases">
        <authorList>
            <person name="Palmer J.M."/>
        </authorList>
    </citation>
    <scope>NUCLEOTIDE SEQUENCE [LARGE SCALE GENOMIC DNA]</scope>
    <source>
        <strain evidence="3 4">TWF191</strain>
        <strain evidence="2">TWF679</strain>
    </source>
</reference>
<evidence type="ECO:0000313" key="2">
    <source>
        <dbReference type="EMBL" id="KAF3203516.1"/>
    </source>
</evidence>
<gene>
    <name evidence="3" type="ORF">TWF191_000423</name>
    <name evidence="2" type="ORF">TWF679_010217</name>
</gene>
<organism evidence="3 4">
    <name type="scientific">Orbilia oligospora</name>
    <name type="common">Nematode-trapping fungus</name>
    <name type="synonym">Arthrobotrys oligospora</name>
    <dbReference type="NCBI Taxonomy" id="2813651"/>
    <lineage>
        <taxon>Eukaryota</taxon>
        <taxon>Fungi</taxon>
        <taxon>Dikarya</taxon>
        <taxon>Ascomycota</taxon>
        <taxon>Pezizomycotina</taxon>
        <taxon>Orbiliomycetes</taxon>
        <taxon>Orbiliales</taxon>
        <taxon>Orbiliaceae</taxon>
        <taxon>Orbilia</taxon>
    </lineage>
</organism>
<dbReference type="Proteomes" id="UP000483672">
    <property type="component" value="Unassembled WGS sequence"/>
</dbReference>
<dbReference type="EMBL" id="WIWT01000078">
    <property type="protein sequence ID" value="KAF3203516.1"/>
    <property type="molecule type" value="Genomic_DNA"/>
</dbReference>
<feature type="signal peptide" evidence="1">
    <location>
        <begin position="1"/>
        <end position="23"/>
    </location>
</feature>
<evidence type="ECO:0000313" key="3">
    <source>
        <dbReference type="EMBL" id="KAF3209366.1"/>
    </source>
</evidence>